<dbReference type="Pfam" id="PF00300">
    <property type="entry name" value="His_Phos_1"/>
    <property type="match status" value="1"/>
</dbReference>
<reference evidence="1" key="1">
    <citation type="submission" date="2020-04" db="EMBL/GenBank/DDBJ databases">
        <title>Hybrid Assembly of Korean Phytophthora infestans isolates.</title>
        <authorList>
            <person name="Prokchorchik M."/>
            <person name="Lee Y."/>
            <person name="Seo J."/>
            <person name="Cho J.-H."/>
            <person name="Park Y.-E."/>
            <person name="Jang D.-C."/>
            <person name="Im J.-S."/>
            <person name="Choi J.-G."/>
            <person name="Park H.-J."/>
            <person name="Lee G.-B."/>
            <person name="Lee Y.-G."/>
            <person name="Hong S.-Y."/>
            <person name="Cho K."/>
            <person name="Sohn K.H."/>
        </authorList>
    </citation>
    <scope>NUCLEOTIDE SEQUENCE</scope>
    <source>
        <strain evidence="1">KR_1_A1</strain>
    </source>
</reference>
<dbReference type="EMBL" id="WSZM01000039">
    <property type="protein sequence ID" value="KAF4045834.1"/>
    <property type="molecule type" value="Genomic_DNA"/>
</dbReference>
<dbReference type="GO" id="GO:0016791">
    <property type="term" value="F:phosphatase activity"/>
    <property type="evidence" value="ECO:0007669"/>
    <property type="project" value="TreeGrafter"/>
</dbReference>
<evidence type="ECO:0000313" key="2">
    <source>
        <dbReference type="Proteomes" id="UP000602510"/>
    </source>
</evidence>
<dbReference type="Gene3D" id="3.40.50.1240">
    <property type="entry name" value="Phosphoglycerate mutase-like"/>
    <property type="match status" value="1"/>
</dbReference>
<keyword evidence="2" id="KW-1185">Reference proteome</keyword>
<comment type="caution">
    <text evidence="1">The sequence shown here is derived from an EMBL/GenBank/DDBJ whole genome shotgun (WGS) entry which is preliminary data.</text>
</comment>
<name>A0A833TDJ3_PHYIN</name>
<proteinExistence type="predicted"/>
<dbReference type="PANTHER" id="PTHR48100:SF1">
    <property type="entry name" value="HISTIDINE PHOSPHATASE FAMILY PROTEIN-RELATED"/>
    <property type="match status" value="1"/>
</dbReference>
<gene>
    <name evidence="1" type="ORF">GN244_ATG01808</name>
</gene>
<dbReference type="InterPro" id="IPR029033">
    <property type="entry name" value="His_PPase_superfam"/>
</dbReference>
<accession>A0A833TDJ3</accession>
<protein>
    <submittedName>
        <fullName evidence="1">Histidine phosphatase superfamily (Branch 1)</fullName>
    </submittedName>
</protein>
<dbReference type="CDD" id="cd07067">
    <property type="entry name" value="HP_PGM_like"/>
    <property type="match status" value="1"/>
</dbReference>
<sequence length="286" mass="31812">MTEQDRIANANGAASCSAAPTSVRAFEGFFAPKTAANSAEAVSLFKRFQLEPPSWDEFQRKIAQLEKPEADTTNVPRQVKVVYLVRHAEGIHNATANEVGPELWESELAFQEKYLDADLTPFGINDAQSKGPGSVKAELEKGMPPIERVIVSPLSRAIQTAKNFFAKDQVPDTPFVCIESCREILGCHTCDKRRSVSELKLKFPDVDFSAIKDDNDMLWTATHRETDAEMQARAKEFLLELFREIPEQNVVVVTHSGFKESICAVVLNIRIHPANCEVIPLVLEAL</sequence>
<organism evidence="1 2">
    <name type="scientific">Phytophthora infestans</name>
    <name type="common">Potato late blight agent</name>
    <name type="synonym">Botrytis infestans</name>
    <dbReference type="NCBI Taxonomy" id="4787"/>
    <lineage>
        <taxon>Eukaryota</taxon>
        <taxon>Sar</taxon>
        <taxon>Stramenopiles</taxon>
        <taxon>Oomycota</taxon>
        <taxon>Peronosporomycetes</taxon>
        <taxon>Peronosporales</taxon>
        <taxon>Peronosporaceae</taxon>
        <taxon>Phytophthora</taxon>
    </lineage>
</organism>
<dbReference type="GO" id="GO:0005737">
    <property type="term" value="C:cytoplasm"/>
    <property type="evidence" value="ECO:0007669"/>
    <property type="project" value="TreeGrafter"/>
</dbReference>
<dbReference type="InterPro" id="IPR013078">
    <property type="entry name" value="His_Pase_superF_clade-1"/>
</dbReference>
<dbReference type="InterPro" id="IPR050275">
    <property type="entry name" value="PGM_Phosphatase"/>
</dbReference>
<dbReference type="Proteomes" id="UP000602510">
    <property type="component" value="Unassembled WGS sequence"/>
</dbReference>
<dbReference type="AlphaFoldDB" id="A0A833TDJ3"/>
<dbReference type="PANTHER" id="PTHR48100">
    <property type="entry name" value="BROAD-SPECIFICITY PHOSPHATASE YOR283W-RELATED"/>
    <property type="match status" value="1"/>
</dbReference>
<evidence type="ECO:0000313" key="1">
    <source>
        <dbReference type="EMBL" id="KAF4045834.1"/>
    </source>
</evidence>
<dbReference type="SUPFAM" id="SSF53254">
    <property type="entry name" value="Phosphoglycerate mutase-like"/>
    <property type="match status" value="1"/>
</dbReference>